<feature type="region of interest" description="Disordered" evidence="4">
    <location>
        <begin position="555"/>
        <end position="593"/>
    </location>
</feature>
<feature type="compositionally biased region" description="Polar residues" evidence="4">
    <location>
        <begin position="260"/>
        <end position="271"/>
    </location>
</feature>
<dbReference type="GO" id="GO:0005085">
    <property type="term" value="F:guanyl-nucleotide exchange factor activity"/>
    <property type="evidence" value="ECO:0007669"/>
    <property type="project" value="UniProtKB-KW"/>
</dbReference>
<proteinExistence type="predicted"/>
<feature type="compositionally biased region" description="Pro residues" evidence="4">
    <location>
        <begin position="318"/>
        <end position="330"/>
    </location>
</feature>
<dbReference type="InterPro" id="IPR005112">
    <property type="entry name" value="dDENN_dom"/>
</dbReference>
<dbReference type="GO" id="GO:0016020">
    <property type="term" value="C:membrane"/>
    <property type="evidence" value="ECO:0007669"/>
    <property type="project" value="UniProtKB-SubCell"/>
</dbReference>
<feature type="region of interest" description="Disordered" evidence="4">
    <location>
        <begin position="874"/>
        <end position="1015"/>
    </location>
</feature>
<feature type="compositionally biased region" description="Low complexity" evidence="4">
    <location>
        <begin position="875"/>
        <end position="892"/>
    </location>
</feature>
<evidence type="ECO:0000256" key="3">
    <source>
        <dbReference type="ARBA" id="ARBA00023136"/>
    </source>
</evidence>
<reference evidence="6" key="1">
    <citation type="submission" date="2020-11" db="EMBL/GenBank/DDBJ databases">
        <authorList>
            <person name="Tran Van P."/>
        </authorList>
    </citation>
    <scope>NUCLEOTIDE SEQUENCE</scope>
</reference>
<dbReference type="GO" id="GO:0005829">
    <property type="term" value="C:cytosol"/>
    <property type="evidence" value="ECO:0007669"/>
    <property type="project" value="TreeGrafter"/>
</dbReference>
<name>A0A7R9BPS0_9CRUS</name>
<feature type="domain" description="dDENN" evidence="5">
    <location>
        <begin position="35"/>
        <end position="105"/>
    </location>
</feature>
<dbReference type="InterPro" id="IPR056574">
    <property type="entry name" value="Death_MADD"/>
</dbReference>
<dbReference type="Pfam" id="PF25328">
    <property type="entry name" value="PH_MADD"/>
    <property type="match status" value="1"/>
</dbReference>
<feature type="compositionally biased region" description="Polar residues" evidence="4">
    <location>
        <begin position="301"/>
        <end position="317"/>
    </location>
</feature>
<dbReference type="SMART" id="SM00801">
    <property type="entry name" value="dDENN"/>
    <property type="match status" value="1"/>
</dbReference>
<dbReference type="EMBL" id="OA883035">
    <property type="protein sequence ID" value="CAD7277754.1"/>
    <property type="molecule type" value="Genomic_DNA"/>
</dbReference>
<evidence type="ECO:0000313" key="7">
    <source>
        <dbReference type="Proteomes" id="UP000678499"/>
    </source>
</evidence>
<feature type="compositionally biased region" description="Polar residues" evidence="4">
    <location>
        <begin position="444"/>
        <end position="463"/>
    </location>
</feature>
<dbReference type="InterPro" id="IPR039980">
    <property type="entry name" value="MADD"/>
</dbReference>
<feature type="compositionally biased region" description="Low complexity" evidence="4">
    <location>
        <begin position="426"/>
        <end position="436"/>
    </location>
</feature>
<organism evidence="6">
    <name type="scientific">Notodromas monacha</name>
    <dbReference type="NCBI Taxonomy" id="399045"/>
    <lineage>
        <taxon>Eukaryota</taxon>
        <taxon>Metazoa</taxon>
        <taxon>Ecdysozoa</taxon>
        <taxon>Arthropoda</taxon>
        <taxon>Crustacea</taxon>
        <taxon>Oligostraca</taxon>
        <taxon>Ostracoda</taxon>
        <taxon>Podocopa</taxon>
        <taxon>Podocopida</taxon>
        <taxon>Cypridocopina</taxon>
        <taxon>Cypridoidea</taxon>
        <taxon>Cyprididae</taxon>
        <taxon>Notodromas</taxon>
    </lineage>
</organism>
<feature type="compositionally biased region" description="Low complexity" evidence="4">
    <location>
        <begin position="576"/>
        <end position="593"/>
    </location>
</feature>
<feature type="region of interest" description="Disordered" evidence="4">
    <location>
        <begin position="259"/>
        <end position="499"/>
    </location>
</feature>
<keyword evidence="3" id="KW-0472">Membrane</keyword>
<feature type="compositionally biased region" description="Low complexity" evidence="4">
    <location>
        <begin position="272"/>
        <end position="286"/>
    </location>
</feature>
<feature type="compositionally biased region" description="Gly residues" evidence="4">
    <location>
        <begin position="623"/>
        <end position="633"/>
    </location>
</feature>
<evidence type="ECO:0000256" key="4">
    <source>
        <dbReference type="SAM" id="MobiDB-lite"/>
    </source>
</evidence>
<feature type="compositionally biased region" description="Low complexity" evidence="4">
    <location>
        <begin position="176"/>
        <end position="194"/>
    </location>
</feature>
<evidence type="ECO:0000256" key="1">
    <source>
        <dbReference type="ARBA" id="ARBA00004370"/>
    </source>
</evidence>
<feature type="region of interest" description="Disordered" evidence="4">
    <location>
        <begin position="617"/>
        <end position="712"/>
    </location>
</feature>
<accession>A0A7R9BPS0</accession>
<dbReference type="InterPro" id="IPR057469">
    <property type="entry name" value="PH_MADD"/>
</dbReference>
<feature type="compositionally biased region" description="Low complexity" evidence="4">
    <location>
        <begin position="389"/>
        <end position="408"/>
    </location>
</feature>
<comment type="subcellular location">
    <subcellularLocation>
        <location evidence="1">Membrane</location>
    </subcellularLocation>
</comment>
<keyword evidence="7" id="KW-1185">Reference proteome</keyword>
<feature type="compositionally biased region" description="Basic and acidic residues" evidence="4">
    <location>
        <begin position="469"/>
        <end position="491"/>
    </location>
</feature>
<dbReference type="GO" id="GO:0032483">
    <property type="term" value="P:regulation of Rab protein signal transduction"/>
    <property type="evidence" value="ECO:0007669"/>
    <property type="project" value="TreeGrafter"/>
</dbReference>
<feature type="compositionally biased region" description="Low complexity" evidence="4">
    <location>
        <begin position="999"/>
        <end position="1014"/>
    </location>
</feature>
<protein>
    <recommendedName>
        <fullName evidence="5">dDENN domain-containing protein</fullName>
    </recommendedName>
</protein>
<feature type="compositionally biased region" description="Basic and acidic residues" evidence="4">
    <location>
        <begin position="206"/>
        <end position="220"/>
    </location>
</feature>
<dbReference type="GO" id="GO:0042981">
    <property type="term" value="P:regulation of apoptotic process"/>
    <property type="evidence" value="ECO:0007669"/>
    <property type="project" value="TreeGrafter"/>
</dbReference>
<keyword evidence="2" id="KW-0344">Guanine-nucleotide releasing factor</keyword>
<feature type="compositionally biased region" description="Polar residues" evidence="4">
    <location>
        <begin position="664"/>
        <end position="674"/>
    </location>
</feature>
<dbReference type="EMBL" id="CAJPEX010000998">
    <property type="protein sequence ID" value="CAG0917906.1"/>
    <property type="molecule type" value="Genomic_DNA"/>
</dbReference>
<dbReference type="Proteomes" id="UP000678499">
    <property type="component" value="Unassembled WGS sequence"/>
</dbReference>
<dbReference type="PANTHER" id="PTHR13008:SF7">
    <property type="entry name" value="MAP KINASE-ACTIVATING DEATH DOMAIN PROTEIN"/>
    <property type="match status" value="1"/>
</dbReference>
<feature type="compositionally biased region" description="Low complexity" evidence="4">
    <location>
        <begin position="675"/>
        <end position="687"/>
    </location>
</feature>
<dbReference type="OrthoDB" id="6282239at2759"/>
<sequence length="1445" mass="156069">MSAYPTSISPMDSDAAAAESHQRSVAQYYSDVDAADVATRVAMVRFFNSPNLLLNFSEHTRTLRLYPRPVVAFQINSFLRSRSHTSAFLSRFACTQAVEYLAEWCLNPTNVAFLRVQTGVCDPALVGDKCKWFQHELEPLVFPVWDDNSTLAAVLRSASELENLPTDESGSDSDGENSTSSSYSSLSDVVSDVSPGTHHHHQQHQHHQEKSKTHQAKEPHALLSSGLDPRSVYRPPQNLRLPNGAPYFVGNAVPAGLSLDPSSADKSGNLRSSPSSPSSSESNFSSGDDDDKRESGEVRSASGTVSWSPAQLQNQQKPPSPPPRPPPPVLPASNKAPAAGKPATPSRQTSSNLFESAAGGFGAKMQQLFATISDRDSNGGSPMSPRRQVGSSVESVESDSGSGASTSVRTVMAASAVSTPQHVQLSGVSPSGSVSSEIDVRELGSNNSQQHKKLASSTSSLGLTQGAKKAAEDASKRAAEASTKVMEHGQKAAEASRSTLDDLTHVSKFTLGDLSTKAQKAAAKRGIVLKGLGDSGERDTIPGYEGMMADPMYASEPCGPLSPTVSISQGNLGPGSRASISSSSSREFQLSSSGKDFFTSVTSEIESLTAQTSSIFSDFFGTGKNGNGNGQSGGNPPPPPVPLQQQQQSFQQRPPGADLERSPSVITTDSVTRGSSTSTPTMTQPQTGFSRQSSREGPGRPQPFGPFPTGRKGIIEKSPLIRHAVPIDKAQAELQRIHHMETRTSVTHENQNFLKDVVQHVLAGEGIGWLKLNRVKKLMEDENYRNFLLSRLNQTLDRKIGPDDHIDDVCVKKSVWKGMVKLCLAVQHGLEQSYANSVGSGGMASCFQLFEVAHTHFWTKDLSDPHNTHAFGDLSQTSTAAVSRSSSPASESMDNLKLSPMTPTGGFSGTEDGGSTIFPSMSSVESSRKSSRTVDSGPGAKLVHDTLRSPVSPTNEFPPAAPDTPSNEEVISSRKSSSATGMGTLNQIPSLDQKRASISSTAGESGASRRGSSTMDTLREIFSQKKQQIQSRLSNFEPNHPEISDACSEAGSIVTNPAIQRMPRKAAGSQRSTASDGDLDHASNLFLNFPRNLPSAASTGKRSSVWSSKSSLSTGFRYHGGSIISTATTPSPETGRIYVFQGLLKERCNLWHQMQFWEDAFLDAVAQERDMAGMDQGPIEMMERYKNLSETERKRLEHEEDRLLATMLYNLVGFMIMLGVDQESLRRKVRRLLGKSHIGLIYSQEVQLLLEQIHQLHGNDIDLKPLPSRQLHRQSFTVHVGTENTGELMFLEVRDDGIIVRSVNGAIVERWWYERIVNMTYSPKNKVLCLWKRSGGETHLHKYHTKKCKALYYCLKEAMERAAARGQGGIPGAELGGEFPVQDMKTGEGGLLQVCMEGVGLLFASSKADQICYSVLCVFSYVAAGQKQQKSLTSASSLDGKPKPT</sequence>
<dbReference type="PANTHER" id="PTHR13008">
    <property type="entry name" value="MAP-KINASE ACTIVATING DEATH DOMAIN PROTEIN MADD /DENN/AEX-3 C.ELEGANS"/>
    <property type="match status" value="1"/>
</dbReference>
<evidence type="ECO:0000256" key="2">
    <source>
        <dbReference type="ARBA" id="ARBA00022658"/>
    </source>
</evidence>
<feature type="compositionally biased region" description="Low complexity" evidence="4">
    <location>
        <begin position="643"/>
        <end position="656"/>
    </location>
</feature>
<evidence type="ECO:0000313" key="6">
    <source>
        <dbReference type="EMBL" id="CAD7277754.1"/>
    </source>
</evidence>
<evidence type="ECO:0000259" key="5">
    <source>
        <dbReference type="SMART" id="SM00801"/>
    </source>
</evidence>
<feature type="compositionally biased region" description="Polar residues" evidence="4">
    <location>
        <begin position="345"/>
        <end position="354"/>
    </location>
</feature>
<dbReference type="Pfam" id="PF23629">
    <property type="entry name" value="Death_MADD"/>
    <property type="match status" value="1"/>
</dbReference>
<gene>
    <name evidence="6" type="ORF">NMOB1V02_LOCUS5478</name>
</gene>
<feature type="region of interest" description="Disordered" evidence="4">
    <location>
        <begin position="162"/>
        <end position="239"/>
    </location>
</feature>
<feature type="compositionally biased region" description="Polar residues" evidence="4">
    <location>
        <begin position="964"/>
        <end position="990"/>
    </location>
</feature>